<accession>A0ABP8N8D5</accession>
<feature type="region of interest" description="Disordered" evidence="1">
    <location>
        <begin position="31"/>
        <end position="73"/>
    </location>
</feature>
<name>A0ABP8N8D5_9BACT</name>
<gene>
    <name evidence="2" type="ORF">GCM10023093_10720</name>
</gene>
<sequence>MSTLTIHPADMDQETAIRLFLDALHVNYKTSEKETDETEYLSASPAMKEHLNKAVQQDKNNEGSQVSLDDIWK</sequence>
<organism evidence="2 3">
    <name type="scientific">Nemorincola caseinilytica</name>
    <dbReference type="NCBI Taxonomy" id="2054315"/>
    <lineage>
        <taxon>Bacteria</taxon>
        <taxon>Pseudomonadati</taxon>
        <taxon>Bacteroidota</taxon>
        <taxon>Chitinophagia</taxon>
        <taxon>Chitinophagales</taxon>
        <taxon>Chitinophagaceae</taxon>
        <taxon>Nemorincola</taxon>
    </lineage>
</organism>
<feature type="compositionally biased region" description="Polar residues" evidence="1">
    <location>
        <begin position="54"/>
        <end position="67"/>
    </location>
</feature>
<proteinExistence type="predicted"/>
<dbReference type="InterPro" id="IPR020271">
    <property type="entry name" value="Uncharacterised_MJ1172"/>
</dbReference>
<dbReference type="Pfam" id="PF10884">
    <property type="entry name" value="DUF2683"/>
    <property type="match status" value="1"/>
</dbReference>
<evidence type="ECO:0000256" key="1">
    <source>
        <dbReference type="SAM" id="MobiDB-lite"/>
    </source>
</evidence>
<protein>
    <submittedName>
        <fullName evidence="2">Uncharacterized protein</fullName>
    </submittedName>
</protein>
<comment type="caution">
    <text evidence="2">The sequence shown here is derived from an EMBL/GenBank/DDBJ whole genome shotgun (WGS) entry which is preliminary data.</text>
</comment>
<dbReference type="EMBL" id="BAABFA010000008">
    <property type="protein sequence ID" value="GAA4463067.1"/>
    <property type="molecule type" value="Genomic_DNA"/>
</dbReference>
<keyword evidence="3" id="KW-1185">Reference proteome</keyword>
<evidence type="ECO:0000313" key="2">
    <source>
        <dbReference type="EMBL" id="GAA4463067.1"/>
    </source>
</evidence>
<reference evidence="3" key="1">
    <citation type="journal article" date="2019" name="Int. J. Syst. Evol. Microbiol.">
        <title>The Global Catalogue of Microorganisms (GCM) 10K type strain sequencing project: providing services to taxonomists for standard genome sequencing and annotation.</title>
        <authorList>
            <consortium name="The Broad Institute Genomics Platform"/>
            <consortium name="The Broad Institute Genome Sequencing Center for Infectious Disease"/>
            <person name="Wu L."/>
            <person name="Ma J."/>
        </authorList>
    </citation>
    <scope>NUCLEOTIDE SEQUENCE [LARGE SCALE GENOMIC DNA]</scope>
    <source>
        <strain evidence="3">JCM 32105</strain>
    </source>
</reference>
<evidence type="ECO:0000313" key="3">
    <source>
        <dbReference type="Proteomes" id="UP001500067"/>
    </source>
</evidence>
<dbReference type="RefSeq" id="WP_345079690.1">
    <property type="nucleotide sequence ID" value="NZ_BAABFA010000008.1"/>
</dbReference>
<dbReference type="Proteomes" id="UP001500067">
    <property type="component" value="Unassembled WGS sequence"/>
</dbReference>